<comment type="caution">
    <text evidence="2">The sequence shown here is derived from an EMBL/GenBank/DDBJ whole genome shotgun (WGS) entry which is preliminary data.</text>
</comment>
<keyword evidence="3" id="KW-1185">Reference proteome</keyword>
<evidence type="ECO:0000313" key="2">
    <source>
        <dbReference type="EMBL" id="CAL8088410.1"/>
    </source>
</evidence>
<dbReference type="Pfam" id="PF10354">
    <property type="entry name" value="BMT5-like"/>
    <property type="match status" value="1"/>
</dbReference>
<feature type="domain" description="FDX-ACB" evidence="1">
    <location>
        <begin position="431"/>
        <end position="523"/>
    </location>
</feature>
<evidence type="ECO:0000313" key="3">
    <source>
        <dbReference type="Proteomes" id="UP001642540"/>
    </source>
</evidence>
<reference evidence="2 3" key="1">
    <citation type="submission" date="2024-08" db="EMBL/GenBank/DDBJ databases">
        <authorList>
            <person name="Cucini C."/>
            <person name="Frati F."/>
        </authorList>
    </citation>
    <scope>NUCLEOTIDE SEQUENCE [LARGE SCALE GENOMIC DNA]</scope>
</reference>
<dbReference type="InterPro" id="IPR019446">
    <property type="entry name" value="BMT5-like"/>
</dbReference>
<dbReference type="InterPro" id="IPR036690">
    <property type="entry name" value="Fdx_antiC-bd_sf"/>
</dbReference>
<dbReference type="InterPro" id="IPR005121">
    <property type="entry name" value="Fdx_antiC-bd"/>
</dbReference>
<dbReference type="SUPFAM" id="SSF54991">
    <property type="entry name" value="Anticodon-binding domain of PheRS"/>
    <property type="match status" value="1"/>
</dbReference>
<gene>
    <name evidence="2" type="ORF">ODALV1_LOCUS7047</name>
</gene>
<accession>A0ABP1Q890</accession>
<dbReference type="Gene3D" id="3.30.70.380">
    <property type="entry name" value="Ferrodoxin-fold anticodon-binding domain"/>
    <property type="match status" value="1"/>
</dbReference>
<organism evidence="2 3">
    <name type="scientific">Orchesella dallaii</name>
    <dbReference type="NCBI Taxonomy" id="48710"/>
    <lineage>
        <taxon>Eukaryota</taxon>
        <taxon>Metazoa</taxon>
        <taxon>Ecdysozoa</taxon>
        <taxon>Arthropoda</taxon>
        <taxon>Hexapoda</taxon>
        <taxon>Collembola</taxon>
        <taxon>Entomobryomorpha</taxon>
        <taxon>Entomobryoidea</taxon>
        <taxon>Orchesellidae</taxon>
        <taxon>Orchesellinae</taxon>
        <taxon>Orchesella</taxon>
    </lineage>
</organism>
<evidence type="ECO:0000259" key="1">
    <source>
        <dbReference type="SMART" id="SM00896"/>
    </source>
</evidence>
<name>A0ABP1Q890_9HEXA</name>
<dbReference type="SMART" id="SM00896">
    <property type="entry name" value="FDX-ACB"/>
    <property type="match status" value="1"/>
</dbReference>
<dbReference type="EMBL" id="CAXLJM020000022">
    <property type="protein sequence ID" value="CAL8088410.1"/>
    <property type="molecule type" value="Genomic_DNA"/>
</dbReference>
<dbReference type="Proteomes" id="UP001642540">
    <property type="component" value="Unassembled WGS sequence"/>
</dbReference>
<protein>
    <recommendedName>
        <fullName evidence="1">FDX-ACB domain-containing protein</fullName>
    </recommendedName>
</protein>
<sequence>MSTSKESFSKCSQAEKTYETYKGSLLLFLGEGNFSFSTSIALSLSSALSSLNCCLIATDYIPELKTELETLEKVGESHNHKPAEDKATLVLKKNVSTLKSLGHQLFFDVDATKLHEHDGILKALKCFSNIFIIFNFPHVKSKKMKIGLNRDLLRDFFMSCDNLLHCISTDDDDSEFVKGITPVVSLCAGQSGIPEVDAKARCWGDSWQVNDMAAHGNFVCTQISNFEDWDLFALSKSCASESFQTYQSSYYRLQNAVSFTTKDVLTFTYQHRKHISPNNTNRLDSMLKFRTAKDEEILGNKVLRDFHEIFSSNLIILEEIRSASQSFQDFMKTSEPDPYHLRPYHHILKLNSVSNNQISAYLKDESLKVIKLDSDEICVKFASDPTRLPVTVGVMAEECPILYIDRLLDLKYNFDYRLIMSDSFASGKQHNLYPHTHEFHISFWLNEKFTMDKFIEVILNVHGLMLKTLEFVEEYVNLSQGRKSTCWRIQVESLDLPLSRLTAHQLYLQLRQELADRLGLEVR</sequence>
<proteinExistence type="predicted"/>